<evidence type="ECO:0000313" key="3">
    <source>
        <dbReference type="Proteomes" id="UP001055286"/>
    </source>
</evidence>
<evidence type="ECO:0008006" key="4">
    <source>
        <dbReference type="Google" id="ProtNLM"/>
    </source>
</evidence>
<dbReference type="InterPro" id="IPR019734">
    <property type="entry name" value="TPR_rpt"/>
</dbReference>
<dbReference type="SUPFAM" id="SSF48452">
    <property type="entry name" value="TPR-like"/>
    <property type="match status" value="1"/>
</dbReference>
<reference evidence="2" key="1">
    <citation type="journal article" date="2016" name="Front. Microbiol.">
        <title>Genome Sequence of the Piezophilic, Mesophilic Sulfate-Reducing Bacterium Desulfovibrio indicus J2T.</title>
        <authorList>
            <person name="Cao J."/>
            <person name="Maignien L."/>
            <person name="Shao Z."/>
            <person name="Alain K."/>
            <person name="Jebbar M."/>
        </authorList>
    </citation>
    <scope>NUCLEOTIDE SEQUENCE</scope>
    <source>
        <strain evidence="2">JCM 32048</strain>
    </source>
</reference>
<dbReference type="RefSeq" id="WP_238193074.1">
    <property type="nucleotide sequence ID" value="NZ_BPQJ01000045.1"/>
</dbReference>
<dbReference type="EMBL" id="BPQJ01000045">
    <property type="protein sequence ID" value="GJD65697.1"/>
    <property type="molecule type" value="Genomic_DNA"/>
</dbReference>
<name>A0AA37HGM1_9HYPH</name>
<feature type="repeat" description="TPR" evidence="1">
    <location>
        <begin position="98"/>
        <end position="131"/>
    </location>
</feature>
<dbReference type="Gene3D" id="1.25.40.10">
    <property type="entry name" value="Tetratricopeptide repeat domain"/>
    <property type="match status" value="1"/>
</dbReference>
<keyword evidence="1" id="KW-0802">TPR repeat</keyword>
<dbReference type="Proteomes" id="UP001055286">
    <property type="component" value="Unassembled WGS sequence"/>
</dbReference>
<dbReference type="AlphaFoldDB" id="A0AA37HGM1"/>
<sequence>MAFRRFASLLGRLGDAARVHPYAVVAASTALGLGLAAARLGPADLFASPDQRGRWHVERGSFRAAAAAFENPLWRGIALFRAGEFKQAAQVLGGLGTAQAAYDHGNALVMLGQYDRAAQLYARALELRPDWPDAEANRTLAQLRAARMRTEGGETGDTESRADAVVYDRTKESAGEGEDTEVAGGAPMSDEAARALWLRRVQTRPGDFLRAKFSYQLQNAPAADPEERRR</sequence>
<accession>A0AA37HGM1</accession>
<dbReference type="PROSITE" id="PS50293">
    <property type="entry name" value="TPR_REGION"/>
    <property type="match status" value="1"/>
</dbReference>
<evidence type="ECO:0000256" key="1">
    <source>
        <dbReference type="PROSITE-ProRule" id="PRU00339"/>
    </source>
</evidence>
<keyword evidence="3" id="KW-1185">Reference proteome</keyword>
<gene>
    <name evidence="2" type="ORF">MPEAHAMD_5892</name>
</gene>
<protein>
    <recommendedName>
        <fullName evidence="4">Tetratricopeptide repeat protein</fullName>
    </recommendedName>
</protein>
<dbReference type="PROSITE" id="PS50005">
    <property type="entry name" value="TPR"/>
    <property type="match status" value="1"/>
</dbReference>
<comment type="caution">
    <text evidence="2">The sequence shown here is derived from an EMBL/GenBank/DDBJ whole genome shotgun (WGS) entry which is preliminary data.</text>
</comment>
<proteinExistence type="predicted"/>
<organism evidence="2 3">
    <name type="scientific">Methylobacterium frigidaeris</name>
    <dbReference type="NCBI Taxonomy" id="2038277"/>
    <lineage>
        <taxon>Bacteria</taxon>
        <taxon>Pseudomonadati</taxon>
        <taxon>Pseudomonadota</taxon>
        <taxon>Alphaproteobacteria</taxon>
        <taxon>Hyphomicrobiales</taxon>
        <taxon>Methylobacteriaceae</taxon>
        <taxon>Methylobacterium</taxon>
    </lineage>
</organism>
<dbReference type="InterPro" id="IPR011990">
    <property type="entry name" value="TPR-like_helical_dom_sf"/>
</dbReference>
<reference evidence="2" key="2">
    <citation type="submission" date="2021-08" db="EMBL/GenBank/DDBJ databases">
        <authorList>
            <person name="Tani A."/>
            <person name="Ola A."/>
            <person name="Ogura Y."/>
            <person name="Katsura K."/>
            <person name="Hayashi T."/>
        </authorList>
    </citation>
    <scope>NUCLEOTIDE SEQUENCE</scope>
    <source>
        <strain evidence="2">JCM 32048</strain>
    </source>
</reference>
<evidence type="ECO:0000313" key="2">
    <source>
        <dbReference type="EMBL" id="GJD65697.1"/>
    </source>
</evidence>